<comment type="caution">
    <text evidence="2">The sequence shown here is derived from an EMBL/GenBank/DDBJ whole genome shotgun (WGS) entry which is preliminary data.</text>
</comment>
<dbReference type="Proteomes" id="UP001595533">
    <property type="component" value="Unassembled WGS sequence"/>
</dbReference>
<evidence type="ECO:0000313" key="2">
    <source>
        <dbReference type="EMBL" id="MFC3194053.1"/>
    </source>
</evidence>
<organism evidence="2 3">
    <name type="scientific">Marinicella sediminis</name>
    <dbReference type="NCBI Taxonomy" id="1792834"/>
    <lineage>
        <taxon>Bacteria</taxon>
        <taxon>Pseudomonadati</taxon>
        <taxon>Pseudomonadota</taxon>
        <taxon>Gammaproteobacteria</taxon>
        <taxon>Lysobacterales</taxon>
        <taxon>Marinicellaceae</taxon>
        <taxon>Marinicella</taxon>
    </lineage>
</organism>
<keyword evidence="1" id="KW-0802">TPR repeat</keyword>
<evidence type="ECO:0000256" key="1">
    <source>
        <dbReference type="PROSITE-ProRule" id="PRU00339"/>
    </source>
</evidence>
<reference evidence="3" key="1">
    <citation type="journal article" date="2019" name="Int. J. Syst. Evol. Microbiol.">
        <title>The Global Catalogue of Microorganisms (GCM) 10K type strain sequencing project: providing services to taxonomists for standard genome sequencing and annotation.</title>
        <authorList>
            <consortium name="The Broad Institute Genomics Platform"/>
            <consortium name="The Broad Institute Genome Sequencing Center for Infectious Disease"/>
            <person name="Wu L."/>
            <person name="Ma J."/>
        </authorList>
    </citation>
    <scope>NUCLEOTIDE SEQUENCE [LARGE SCALE GENOMIC DNA]</scope>
    <source>
        <strain evidence="3">KCTC 42953</strain>
    </source>
</reference>
<dbReference type="RefSeq" id="WP_077412080.1">
    <property type="nucleotide sequence ID" value="NZ_JBHRTS010000003.1"/>
</dbReference>
<protein>
    <recommendedName>
        <fullName evidence="4">Tetratricopeptide repeat protein</fullName>
    </recommendedName>
</protein>
<name>A0ABV7JBF5_9GAMM</name>
<evidence type="ECO:0000313" key="3">
    <source>
        <dbReference type="Proteomes" id="UP001595533"/>
    </source>
</evidence>
<dbReference type="PROSITE" id="PS50005">
    <property type="entry name" value="TPR"/>
    <property type="match status" value="1"/>
</dbReference>
<proteinExistence type="predicted"/>
<sequence>MKYWFILCLALTGPVKALDLDRKSANVAYIQLPTDPITQLGNRTVSTQVSAFYDTYETRQTIENTFRLHGFNRVEKAGYLHIEFRFDTLKIQETRVKTHKREDKNRDGQTRIKYTYTPELEYSVGARIIIHYPDGKQQSHRYGSSYIKHKGETTPSQTSAWNYLNHNINELRAELYHEFLYETMIEFNDKLNAMHGYQPIFGETSFLIMDSKKYPEYADYKKVEQDLKAIFGQMAPHDDVAALKPALLPIIRFLDEIPKRYPSNKRAHRKMRYASYYNIAQIHYWLDEFNQARNYFQKVIDNDYREGESKRMLKRIANDLQLLQINQVKSRHLNPQAMPNHP</sequence>
<accession>A0ABV7JBF5</accession>
<keyword evidence="3" id="KW-1185">Reference proteome</keyword>
<gene>
    <name evidence="2" type="ORF">ACFODZ_07350</name>
</gene>
<dbReference type="SUPFAM" id="SSF48452">
    <property type="entry name" value="TPR-like"/>
    <property type="match status" value="1"/>
</dbReference>
<evidence type="ECO:0008006" key="4">
    <source>
        <dbReference type="Google" id="ProtNLM"/>
    </source>
</evidence>
<dbReference type="EMBL" id="JBHRTS010000003">
    <property type="protein sequence ID" value="MFC3194053.1"/>
    <property type="molecule type" value="Genomic_DNA"/>
</dbReference>
<feature type="repeat" description="TPR" evidence="1">
    <location>
        <begin position="273"/>
        <end position="306"/>
    </location>
</feature>
<dbReference type="InterPro" id="IPR019734">
    <property type="entry name" value="TPR_rpt"/>
</dbReference>
<dbReference type="InterPro" id="IPR011990">
    <property type="entry name" value="TPR-like_helical_dom_sf"/>
</dbReference>